<dbReference type="PROSITE" id="PS50855">
    <property type="entry name" value="COX1"/>
    <property type="match status" value="1"/>
</dbReference>
<sequence length="463" mass="53020">METQTSSDTYRPTKIFFYSSLVWLVIGMIYGLILAFKFIWPNFLVWGPLQVILQFGRIRPIHTNMLLFGWLTMANIGALFYVIPKLCRNQLSFPKMATFLGYFWNFIIVVGSIALTMGYTTVTEYGEWPLWIDILVVIGVAMLAMICFSTIANRNEKQLYVSLWYFMGSLIWLPGLYIIGNLPYKLLSGVPQFLIFWFYGHNVIGLWFTTVGVGLIYYLLPYLTKNPLYSHRLSLIGFWTIATFYVWNGPHHLQNGPIPLWLMKAGIIPSVLLIIPVWAVLANVFGTMKGKWHAVAHNTPLKFLVTGAIFYLITCLQGPFQSLQGPSSIVKFTDWVPGHAHLPVFGAFSYVAFSVMYYVLPKIVYHNIYSNRLMETHFWLSTIGLLLFTFSTWTAGVFEGFAWIEGAQYGLQFVEMLTAMQPFFWIRTVGGTLMFVAQIFFIINLYKTIQLGKKSQNTNESSA</sequence>
<feature type="transmembrane region" description="Helical" evidence="3">
    <location>
        <begin position="380"/>
        <end position="404"/>
    </location>
</feature>
<feature type="transmembrane region" description="Helical" evidence="3">
    <location>
        <begin position="300"/>
        <end position="320"/>
    </location>
</feature>
<evidence type="ECO:0000256" key="2">
    <source>
        <dbReference type="ARBA" id="ARBA00022982"/>
    </source>
</evidence>
<accession>A0A1S2LEQ4</accession>
<evidence type="ECO:0000256" key="3">
    <source>
        <dbReference type="SAM" id="Phobius"/>
    </source>
</evidence>
<dbReference type="GO" id="GO:0015990">
    <property type="term" value="P:electron transport coupled proton transport"/>
    <property type="evidence" value="ECO:0007669"/>
    <property type="project" value="TreeGrafter"/>
</dbReference>
<keyword evidence="2" id="KW-0249">Electron transport</keyword>
<evidence type="ECO:0000313" key="5">
    <source>
        <dbReference type="EMBL" id="OIJ11002.1"/>
    </source>
</evidence>
<comment type="caution">
    <text evidence="5">The sequence shown here is derived from an EMBL/GenBank/DDBJ whole genome shotgun (WGS) entry which is preliminary data.</text>
</comment>
<dbReference type="PANTHER" id="PTHR10422:SF29">
    <property type="entry name" value="CYTOCHROME C OXIDASE SUBUNIT 1 HOMOLOG, BACTEROID"/>
    <property type="match status" value="1"/>
</dbReference>
<dbReference type="OrthoDB" id="9808748at2"/>
<dbReference type="Proteomes" id="UP000180098">
    <property type="component" value="Unassembled WGS sequence"/>
</dbReference>
<feature type="transmembrane region" description="Helical" evidence="3">
    <location>
        <begin position="340"/>
        <end position="360"/>
    </location>
</feature>
<organism evidence="5 6">
    <name type="scientific">Anaerobacillus arseniciselenatis</name>
    <dbReference type="NCBI Taxonomy" id="85682"/>
    <lineage>
        <taxon>Bacteria</taxon>
        <taxon>Bacillati</taxon>
        <taxon>Bacillota</taxon>
        <taxon>Bacilli</taxon>
        <taxon>Bacillales</taxon>
        <taxon>Bacillaceae</taxon>
        <taxon>Anaerobacillus</taxon>
    </lineage>
</organism>
<feature type="transmembrane region" description="Helical" evidence="3">
    <location>
        <begin position="229"/>
        <end position="247"/>
    </location>
</feature>
<feature type="transmembrane region" description="Helical" evidence="3">
    <location>
        <begin position="102"/>
        <end position="122"/>
    </location>
</feature>
<dbReference type="SUPFAM" id="SSF81442">
    <property type="entry name" value="Cytochrome c oxidase subunit I-like"/>
    <property type="match status" value="1"/>
</dbReference>
<evidence type="ECO:0000259" key="4">
    <source>
        <dbReference type="PROSITE" id="PS50855"/>
    </source>
</evidence>
<gene>
    <name evidence="5" type="ORF">BKP35_13045</name>
</gene>
<keyword evidence="1" id="KW-0813">Transport</keyword>
<evidence type="ECO:0000256" key="1">
    <source>
        <dbReference type="ARBA" id="ARBA00022660"/>
    </source>
</evidence>
<dbReference type="GO" id="GO:0009060">
    <property type="term" value="P:aerobic respiration"/>
    <property type="evidence" value="ECO:0007669"/>
    <property type="project" value="InterPro"/>
</dbReference>
<keyword evidence="3" id="KW-0472">Membrane</keyword>
<reference evidence="5 6" key="1">
    <citation type="submission" date="2016-10" db="EMBL/GenBank/DDBJ databases">
        <title>Draft genome sequences of four alkaliphilic bacteria belonging to the Anaerobacillus genus.</title>
        <authorList>
            <person name="Bassil N.M."/>
            <person name="Lloyd J.R."/>
        </authorList>
    </citation>
    <scope>NUCLEOTIDE SEQUENCE [LARGE SCALE GENOMIC DNA]</scope>
    <source>
        <strain evidence="5 6">DSM 15340</strain>
    </source>
</reference>
<feature type="transmembrane region" description="Helical" evidence="3">
    <location>
        <begin position="196"/>
        <end position="220"/>
    </location>
</feature>
<feature type="transmembrane region" description="Helical" evidence="3">
    <location>
        <begin position="267"/>
        <end position="288"/>
    </location>
</feature>
<dbReference type="RefSeq" id="WP_071313791.1">
    <property type="nucleotide sequence ID" value="NZ_MLQQ01000035.1"/>
</dbReference>
<dbReference type="GO" id="GO:0004129">
    <property type="term" value="F:cytochrome-c oxidase activity"/>
    <property type="evidence" value="ECO:0007669"/>
    <property type="project" value="InterPro"/>
</dbReference>
<keyword evidence="3" id="KW-1133">Transmembrane helix</keyword>
<feature type="transmembrane region" description="Helical" evidence="3">
    <location>
        <begin position="163"/>
        <end position="184"/>
    </location>
</feature>
<feature type="domain" description="Cytochrome oxidase subunit I profile" evidence="4">
    <location>
        <begin position="195"/>
        <end position="463"/>
    </location>
</feature>
<name>A0A1S2LEQ4_9BACI</name>
<dbReference type="GO" id="GO:0016020">
    <property type="term" value="C:membrane"/>
    <property type="evidence" value="ECO:0007669"/>
    <property type="project" value="InterPro"/>
</dbReference>
<keyword evidence="3" id="KW-0812">Transmembrane</keyword>
<dbReference type="InterPro" id="IPR000883">
    <property type="entry name" value="Cyt_C_Oxase_1"/>
</dbReference>
<dbReference type="Gene3D" id="1.20.210.10">
    <property type="entry name" value="Cytochrome c oxidase-like, subunit I domain"/>
    <property type="match status" value="1"/>
</dbReference>
<dbReference type="GO" id="GO:0022904">
    <property type="term" value="P:respiratory electron transport chain"/>
    <property type="evidence" value="ECO:0007669"/>
    <property type="project" value="TreeGrafter"/>
</dbReference>
<dbReference type="InterPro" id="IPR036927">
    <property type="entry name" value="Cyt_c_oxase-like_su1_sf"/>
</dbReference>
<dbReference type="EMBL" id="MLQQ01000035">
    <property type="protein sequence ID" value="OIJ11002.1"/>
    <property type="molecule type" value="Genomic_DNA"/>
</dbReference>
<evidence type="ECO:0000313" key="6">
    <source>
        <dbReference type="Proteomes" id="UP000180098"/>
    </source>
</evidence>
<dbReference type="InterPro" id="IPR023616">
    <property type="entry name" value="Cyt_c_oxase-like_su1_dom"/>
</dbReference>
<dbReference type="Pfam" id="PF00115">
    <property type="entry name" value="COX1"/>
    <property type="match status" value="1"/>
</dbReference>
<proteinExistence type="predicted"/>
<feature type="transmembrane region" description="Helical" evidence="3">
    <location>
        <begin position="60"/>
        <end position="82"/>
    </location>
</feature>
<dbReference type="AlphaFoldDB" id="A0A1S2LEQ4"/>
<keyword evidence="6" id="KW-1185">Reference proteome</keyword>
<dbReference type="PANTHER" id="PTHR10422">
    <property type="entry name" value="CYTOCHROME C OXIDASE SUBUNIT 1"/>
    <property type="match status" value="1"/>
</dbReference>
<dbReference type="GO" id="GO:0020037">
    <property type="term" value="F:heme binding"/>
    <property type="evidence" value="ECO:0007669"/>
    <property type="project" value="InterPro"/>
</dbReference>
<keyword evidence="1" id="KW-0679">Respiratory chain</keyword>
<protein>
    <recommendedName>
        <fullName evidence="4">Cytochrome oxidase subunit I profile domain-containing protein</fullName>
    </recommendedName>
</protein>
<feature type="transmembrane region" description="Helical" evidence="3">
    <location>
        <begin position="128"/>
        <end position="151"/>
    </location>
</feature>
<feature type="transmembrane region" description="Helical" evidence="3">
    <location>
        <begin position="21"/>
        <end position="40"/>
    </location>
</feature>
<feature type="transmembrane region" description="Helical" evidence="3">
    <location>
        <begin position="424"/>
        <end position="446"/>
    </location>
</feature>